<dbReference type="PANTHER" id="PTHR43794:SF11">
    <property type="entry name" value="AMIDOHYDROLASE-RELATED DOMAIN-CONTAINING PROTEIN"/>
    <property type="match status" value="1"/>
</dbReference>
<organism evidence="3">
    <name type="scientific">marine sediment metagenome</name>
    <dbReference type="NCBI Taxonomy" id="412755"/>
    <lineage>
        <taxon>unclassified sequences</taxon>
        <taxon>metagenomes</taxon>
        <taxon>ecological metagenomes</taxon>
    </lineage>
</organism>
<dbReference type="AlphaFoldDB" id="X1QAB8"/>
<evidence type="ECO:0000256" key="1">
    <source>
        <dbReference type="ARBA" id="ARBA00022801"/>
    </source>
</evidence>
<feature type="non-terminal residue" evidence="3">
    <location>
        <position position="1"/>
    </location>
</feature>
<evidence type="ECO:0000259" key="2">
    <source>
        <dbReference type="Pfam" id="PF01979"/>
    </source>
</evidence>
<dbReference type="InterPro" id="IPR006680">
    <property type="entry name" value="Amidohydro-rel"/>
</dbReference>
<comment type="caution">
    <text evidence="3">The sequence shown here is derived from an EMBL/GenBank/DDBJ whole genome shotgun (WGS) entry which is preliminary data.</text>
</comment>
<dbReference type="GO" id="GO:0016810">
    <property type="term" value="F:hydrolase activity, acting on carbon-nitrogen (but not peptide) bonds"/>
    <property type="evidence" value="ECO:0007669"/>
    <property type="project" value="InterPro"/>
</dbReference>
<accession>X1QAB8</accession>
<dbReference type="SUPFAM" id="SSF51338">
    <property type="entry name" value="Composite domain of metallo-dependent hydrolases"/>
    <property type="match status" value="1"/>
</dbReference>
<dbReference type="Pfam" id="PF01979">
    <property type="entry name" value="Amidohydro_1"/>
    <property type="match status" value="1"/>
</dbReference>
<name>X1QAB8_9ZZZZ</name>
<evidence type="ECO:0000313" key="3">
    <source>
        <dbReference type="EMBL" id="GAI40219.1"/>
    </source>
</evidence>
<sequence length="111" mass="12507">TIDGAKCINRKKSLGSLEVGKLADVIVVDIWKPNMVPIHRPVSQIVYCGKAENVDTVIINGKIVLRSRVMLTVNEEEVIRKAQKLCDAQVDRAGEIPLKERKRPWMSSREN</sequence>
<dbReference type="InterPro" id="IPR050287">
    <property type="entry name" value="MTA/SAH_deaminase"/>
</dbReference>
<gene>
    <name evidence="3" type="ORF">S06H3_46348</name>
</gene>
<proteinExistence type="predicted"/>
<protein>
    <recommendedName>
        <fullName evidence="2">Amidohydrolase-related domain-containing protein</fullName>
    </recommendedName>
</protein>
<feature type="domain" description="Amidohydrolase-related" evidence="2">
    <location>
        <begin position="1"/>
        <end position="64"/>
    </location>
</feature>
<dbReference type="InterPro" id="IPR011059">
    <property type="entry name" value="Metal-dep_hydrolase_composite"/>
</dbReference>
<dbReference type="Gene3D" id="2.30.40.10">
    <property type="entry name" value="Urease, subunit C, domain 1"/>
    <property type="match status" value="1"/>
</dbReference>
<reference evidence="3" key="1">
    <citation type="journal article" date="2014" name="Front. Microbiol.">
        <title>High frequency of phylogenetically diverse reductive dehalogenase-homologous genes in deep subseafloor sedimentary metagenomes.</title>
        <authorList>
            <person name="Kawai M."/>
            <person name="Futagami T."/>
            <person name="Toyoda A."/>
            <person name="Takaki Y."/>
            <person name="Nishi S."/>
            <person name="Hori S."/>
            <person name="Arai W."/>
            <person name="Tsubouchi T."/>
            <person name="Morono Y."/>
            <person name="Uchiyama I."/>
            <person name="Ito T."/>
            <person name="Fujiyama A."/>
            <person name="Inagaki F."/>
            <person name="Takami H."/>
        </authorList>
    </citation>
    <scope>NUCLEOTIDE SEQUENCE</scope>
    <source>
        <strain evidence="3">Expedition CK06-06</strain>
    </source>
</reference>
<dbReference type="PANTHER" id="PTHR43794">
    <property type="entry name" value="AMINOHYDROLASE SSNA-RELATED"/>
    <property type="match status" value="1"/>
</dbReference>
<keyword evidence="1" id="KW-0378">Hydrolase</keyword>
<dbReference type="EMBL" id="BARV01029022">
    <property type="protein sequence ID" value="GAI40219.1"/>
    <property type="molecule type" value="Genomic_DNA"/>
</dbReference>